<accession>A0AAD4LE40</accession>
<dbReference type="AlphaFoldDB" id="A0AAD4LE40"/>
<proteinExistence type="predicted"/>
<gene>
    <name evidence="2" type="ORF">EDB92DRAFT_1818455</name>
</gene>
<sequence>MASACTPGAVAIQNITGHRTSSDVLNGPSLPSPIPVLDNMLPTGSRSSPRTAPGPSRPPLSSAPHLGAAAEGEGGADAVLHMERDVLDIPSAICDNIVSLSVAGGGGPQSNLYAKVGEGGAFRRQTKGTRTKRREASRGLTRPGKLKTPRQSITNNEVGDPEASGAYSRGGARDRTGGSRRGLERERWSPHLEWLANVRLLVRPLDWCRGKTYKGMDCTANEAKGVHVGQYSSLFWTIHRGNVQVECGEARPACGTLGPAAGVGKLRGGSHHSSTDNGRDNVLCLILERRKVVPKAKLRSETQCPIS</sequence>
<organism evidence="2 3">
    <name type="scientific">Lactarius akahatsu</name>
    <dbReference type="NCBI Taxonomy" id="416441"/>
    <lineage>
        <taxon>Eukaryota</taxon>
        <taxon>Fungi</taxon>
        <taxon>Dikarya</taxon>
        <taxon>Basidiomycota</taxon>
        <taxon>Agaricomycotina</taxon>
        <taxon>Agaricomycetes</taxon>
        <taxon>Russulales</taxon>
        <taxon>Russulaceae</taxon>
        <taxon>Lactarius</taxon>
    </lineage>
</organism>
<feature type="region of interest" description="Disordered" evidence="1">
    <location>
        <begin position="118"/>
        <end position="185"/>
    </location>
</feature>
<feature type="compositionally biased region" description="Basic residues" evidence="1">
    <location>
        <begin position="124"/>
        <end position="135"/>
    </location>
</feature>
<reference evidence="2" key="1">
    <citation type="submission" date="2022-01" db="EMBL/GenBank/DDBJ databases">
        <title>Comparative genomics reveals a dynamic genome evolution in the ectomycorrhizal milk-cap (Lactarius) mushrooms.</title>
        <authorList>
            <consortium name="DOE Joint Genome Institute"/>
            <person name="Lebreton A."/>
            <person name="Tang N."/>
            <person name="Kuo A."/>
            <person name="LaButti K."/>
            <person name="Drula E."/>
            <person name="Barry K."/>
            <person name="Clum A."/>
            <person name="Lipzen A."/>
            <person name="Mousain D."/>
            <person name="Ng V."/>
            <person name="Wang R."/>
            <person name="Wang X."/>
            <person name="Dai Y."/>
            <person name="Henrissat B."/>
            <person name="Grigoriev I.V."/>
            <person name="Guerin-Laguette A."/>
            <person name="Yu F."/>
            <person name="Martin F.M."/>
        </authorList>
    </citation>
    <scope>NUCLEOTIDE SEQUENCE</scope>
    <source>
        <strain evidence="2">QP</strain>
    </source>
</reference>
<keyword evidence="3" id="KW-1185">Reference proteome</keyword>
<protein>
    <submittedName>
        <fullName evidence="2">Uncharacterized protein</fullName>
    </submittedName>
</protein>
<evidence type="ECO:0000256" key="1">
    <source>
        <dbReference type="SAM" id="MobiDB-lite"/>
    </source>
</evidence>
<feature type="compositionally biased region" description="Basic and acidic residues" evidence="1">
    <location>
        <begin position="171"/>
        <end position="185"/>
    </location>
</feature>
<dbReference type="Proteomes" id="UP001201163">
    <property type="component" value="Unassembled WGS sequence"/>
</dbReference>
<feature type="region of interest" description="Disordered" evidence="1">
    <location>
        <begin position="19"/>
        <end position="72"/>
    </location>
</feature>
<evidence type="ECO:0000313" key="3">
    <source>
        <dbReference type="Proteomes" id="UP001201163"/>
    </source>
</evidence>
<name>A0AAD4LE40_9AGAM</name>
<comment type="caution">
    <text evidence="2">The sequence shown here is derived from an EMBL/GenBank/DDBJ whole genome shotgun (WGS) entry which is preliminary data.</text>
</comment>
<dbReference type="EMBL" id="JAKELL010000057">
    <property type="protein sequence ID" value="KAH8986154.1"/>
    <property type="molecule type" value="Genomic_DNA"/>
</dbReference>
<evidence type="ECO:0000313" key="2">
    <source>
        <dbReference type="EMBL" id="KAH8986154.1"/>
    </source>
</evidence>